<dbReference type="HOGENOM" id="CLU_801388_0_0_11"/>
<reference evidence="1 2" key="2">
    <citation type="journal article" date="2010" name="J Osaka Dent Univ">
        <title>Isolation and identification of Rothia mucilaginosa from persistent apical periodontitis lesions.</title>
        <authorList>
            <person name="Yamane K."/>
            <person name="Yoshida M."/>
            <person name="Fujihira T."/>
            <person name="Baba T."/>
            <person name="Tsuji N."/>
            <person name="Hayashi H."/>
            <person name="Sugimori C."/>
            <person name="Yamanaka T."/>
            <person name="Mashimo C."/>
            <person name="Nambu T."/>
            <person name="Kawai H."/>
            <person name="Fukushima H."/>
        </authorList>
    </citation>
    <scope>NUCLEOTIDE SEQUENCE [LARGE SCALE GENOMIC DNA]</scope>
    <source>
        <strain evidence="1 2">DY-18</strain>
    </source>
</reference>
<accession>D2NRG1</accession>
<evidence type="ECO:0000313" key="2">
    <source>
        <dbReference type="Proteomes" id="UP000001883"/>
    </source>
</evidence>
<proteinExistence type="predicted"/>
<sequence>MLGRQARTALSNLAGLTLQTEALLETCVLNQPGSRELHMIGILDTRGERGSLHDHWEVRGALRQGIQGRARNDRVGEEGTGGEGITVLGVEHHALGATQLQHLLAYQSGFGALTGLNAQAPRQLSVTNRGGQATEGELEINGQHHVAGRAVDGCALEHRVAVAEAQVCAREGLPSVLFAVPGAYGGDELAHLNAVCADVLHGGCTHGAGNAGESRGANPFVLDAELHEVVPDGARLHAHVRAAACGDGQDLYAFGGDVHDGSVEAFVGNQQVGAAAHDEDGFACGVCSGDCFDNFCFGGGADVGLSGAAYLGGGQFAQQLFSHRLRIPVVVRGQHPPRVKVTKTLW</sequence>
<organism evidence="1 2">
    <name type="scientific">Rothia mucilaginosa (strain DY-18)</name>
    <name type="common">Stomatococcus mucilaginosus</name>
    <dbReference type="NCBI Taxonomy" id="680646"/>
    <lineage>
        <taxon>Bacteria</taxon>
        <taxon>Bacillati</taxon>
        <taxon>Actinomycetota</taxon>
        <taxon>Actinomycetes</taxon>
        <taxon>Micrococcales</taxon>
        <taxon>Micrococcaceae</taxon>
        <taxon>Rothia</taxon>
    </lineage>
</organism>
<name>D2NRG1_ROTMD</name>
<protein>
    <submittedName>
        <fullName evidence="1">Triphosphoribosyl-dephospho-CoA synthetase</fullName>
    </submittedName>
</protein>
<reference evidence="2" key="1">
    <citation type="submission" date="2009-07" db="EMBL/GenBank/DDBJ databases">
        <title>Complete genome sequence of Rothia mucilaginosa DJ.</title>
        <authorList>
            <person name="Yamane K."/>
            <person name="Nambu T."/>
            <person name="Mashimo C."/>
            <person name="Sugimori C."/>
            <person name="Yamanaka T."/>
            <person name="Leung K."/>
            <person name="Fukushima H."/>
        </authorList>
    </citation>
    <scope>NUCLEOTIDE SEQUENCE [LARGE SCALE GENOMIC DNA]</scope>
    <source>
        <strain evidence="2">DY-18</strain>
    </source>
</reference>
<gene>
    <name evidence="1" type="ordered locus">RMDY18_04050</name>
</gene>
<evidence type="ECO:0000313" key="1">
    <source>
        <dbReference type="EMBL" id="BAI64237.1"/>
    </source>
</evidence>
<dbReference type="AlphaFoldDB" id="D2NRG1"/>
<dbReference type="EMBL" id="AP011540">
    <property type="protein sequence ID" value="BAI64237.1"/>
    <property type="molecule type" value="Genomic_DNA"/>
</dbReference>
<dbReference type="Proteomes" id="UP000001883">
    <property type="component" value="Chromosome"/>
</dbReference>
<reference evidence="1 2" key="3">
    <citation type="journal article" date="2010" name="Sequencing">
        <title>Complete Genome Sequence of Rothia mucilaginosa DY-18: A Clinical Isolate with Dense Meshwork-Like Structures from a Persistent Apical Periodontitis Lesion.</title>
        <authorList>
            <person name="Yamane K."/>
            <person name="Nambu T."/>
            <person name="Yamanaka T."/>
            <person name="Mashimo C."/>
            <person name="Sugimori C."/>
            <person name="Leung K.-P."/>
            <person name="Fukushima H."/>
        </authorList>
    </citation>
    <scope>NUCLEOTIDE SEQUENCE [LARGE SCALE GENOMIC DNA]</scope>
    <source>
        <strain evidence="1 2">DY-18</strain>
    </source>
</reference>
<dbReference type="KEGG" id="rmu:RMDY18_04050"/>
<keyword evidence="2" id="KW-1185">Reference proteome</keyword>